<dbReference type="Proteomes" id="UP000198504">
    <property type="component" value="Unassembled WGS sequence"/>
</dbReference>
<keyword evidence="2" id="KW-1185">Reference proteome</keyword>
<protein>
    <recommendedName>
        <fullName evidence="3">5-methyltetrahydropteroyltriglutamate--homocysteine methyltransferase</fullName>
    </recommendedName>
</protein>
<dbReference type="AlphaFoldDB" id="A0A1H9MKP3"/>
<accession>A0A1H9MKP3</accession>
<dbReference type="EMBL" id="FOFA01000010">
    <property type="protein sequence ID" value="SER24025.1"/>
    <property type="molecule type" value="Genomic_DNA"/>
</dbReference>
<organism evidence="1 2">
    <name type="scientific">Microlunatus flavus</name>
    <dbReference type="NCBI Taxonomy" id="1036181"/>
    <lineage>
        <taxon>Bacteria</taxon>
        <taxon>Bacillati</taxon>
        <taxon>Actinomycetota</taxon>
        <taxon>Actinomycetes</taxon>
        <taxon>Propionibacteriales</taxon>
        <taxon>Propionibacteriaceae</taxon>
        <taxon>Microlunatus</taxon>
    </lineage>
</organism>
<dbReference type="STRING" id="1036181.SAMN05421756_110177"/>
<gene>
    <name evidence="1" type="ORF">SAMN05421756_110177</name>
</gene>
<dbReference type="RefSeq" id="WP_170854236.1">
    <property type="nucleotide sequence ID" value="NZ_FOFA01000010.1"/>
</dbReference>
<reference evidence="2" key="1">
    <citation type="submission" date="2016-10" db="EMBL/GenBank/DDBJ databases">
        <authorList>
            <person name="Varghese N."/>
            <person name="Submissions S."/>
        </authorList>
    </citation>
    <scope>NUCLEOTIDE SEQUENCE [LARGE SCALE GENOMIC DNA]</scope>
    <source>
        <strain evidence="2">CGMCC 4.6856</strain>
    </source>
</reference>
<name>A0A1H9MKP3_9ACTN</name>
<evidence type="ECO:0000313" key="1">
    <source>
        <dbReference type="EMBL" id="SER24025.1"/>
    </source>
</evidence>
<evidence type="ECO:0000313" key="2">
    <source>
        <dbReference type="Proteomes" id="UP000198504"/>
    </source>
</evidence>
<proteinExistence type="predicted"/>
<evidence type="ECO:0008006" key="3">
    <source>
        <dbReference type="Google" id="ProtNLM"/>
    </source>
</evidence>
<sequence>MTGRQVLLLGSLPAQDADDAMGMAARLLGGRLRAMPDGETGTARKDWLAGLCDEQHGHPDLEVVRPGAWRDYDDVPRLRVRRGHRLYGTNLDYGHAEAARESLPALQRVREQLGRPDLPFQASVPGDFDTAFFTLGPVDGLRNLRAFTEMTLREVREVKETAGDDTVFQIEVPVELVMMIKAPARVRPVVASRLAEGILRIARNSPAGTRFGVHLCVGDLNNRPLAEMEDVSPLVLLANAVTRRWPEGRPLLYVHAPLAAADQPAPVRADYYAPLRDLELPVGVDLVAGFVHERQDLADQRRIRDQVDDLVGLQVDVAAACGLGRRTREAAERNLAQAAALAED</sequence>